<proteinExistence type="predicted"/>
<comment type="caution">
    <text evidence="1">The sequence shown here is derived from an EMBL/GenBank/DDBJ whole genome shotgun (WGS) entry which is preliminary data.</text>
</comment>
<dbReference type="EMBL" id="LJZQ01000010">
    <property type="protein sequence ID" value="KPQ28960.1"/>
    <property type="molecule type" value="Genomic_DNA"/>
</dbReference>
<sequence length="284" mass="33166">MTRFACNYAIVRFMPYVETGEFANVGVLLWIPKQKTLLFKLLRRKYGRITQFFEELDKQVYLKTMADLDAELHRIEGLLQEGAVVTANSNLEYGFHKGIFEEIIRPRETIVRFSEQRAILSENPKETLTALYDYYVGRNFVNKEYQEGLMVTGIKRLLEQENLATHFKKRKVGDKVYSVSFPFVEERNNKAIRVIKPLFLGQADSTAIIEHGGHWRLKVEQLRKRQLLQGPVLFPVKGPEDAKAGDHRHEAFEETRHSLEGQEIQLVDYEEHRKILDFATQILH</sequence>
<gene>
    <name evidence="1" type="ORF">HLUCCX14_08715</name>
</gene>
<dbReference type="InterPro" id="IPR021398">
    <property type="entry name" value="DUF3037"/>
</dbReference>
<dbReference type="PATRIC" id="fig|1305731.5.peg.82"/>
<organism evidence="1 2">
    <name type="scientific">Marinobacter excellens HL-55</name>
    <dbReference type="NCBI Taxonomy" id="1305731"/>
    <lineage>
        <taxon>Bacteria</taxon>
        <taxon>Pseudomonadati</taxon>
        <taxon>Pseudomonadota</taxon>
        <taxon>Gammaproteobacteria</taxon>
        <taxon>Pseudomonadales</taxon>
        <taxon>Marinobacteraceae</taxon>
        <taxon>Marinobacter</taxon>
    </lineage>
</organism>
<name>A0A0P7Z3Q0_9GAMM</name>
<accession>A0A0P7Z3Q0</accession>
<dbReference type="Pfam" id="PF11236">
    <property type="entry name" value="DUF3037"/>
    <property type="match status" value="1"/>
</dbReference>
<reference evidence="1 2" key="1">
    <citation type="submission" date="2015-09" db="EMBL/GenBank/DDBJ databases">
        <title>Identification and resolution of microdiversity through metagenomic sequencing of parallel consortia.</title>
        <authorList>
            <person name="Nelson W.C."/>
            <person name="Romine M.F."/>
            <person name="Lindemann S.R."/>
        </authorList>
    </citation>
    <scope>NUCLEOTIDE SEQUENCE [LARGE SCALE GENOMIC DNA]</scope>
    <source>
        <strain evidence="1">HL-55</strain>
    </source>
</reference>
<dbReference type="AlphaFoldDB" id="A0A0P7Z3Q0"/>
<evidence type="ECO:0000313" key="1">
    <source>
        <dbReference type="EMBL" id="KPQ28960.1"/>
    </source>
</evidence>
<dbReference type="Proteomes" id="UP000050416">
    <property type="component" value="Unassembled WGS sequence"/>
</dbReference>
<dbReference type="STRING" id="1305731.GCA_000934705_02984"/>
<protein>
    <recommendedName>
        <fullName evidence="3">DUF3037 domain-containing protein</fullName>
    </recommendedName>
</protein>
<evidence type="ECO:0008006" key="3">
    <source>
        <dbReference type="Google" id="ProtNLM"/>
    </source>
</evidence>
<evidence type="ECO:0000313" key="2">
    <source>
        <dbReference type="Proteomes" id="UP000050416"/>
    </source>
</evidence>